<keyword evidence="3" id="KW-1185">Reference proteome</keyword>
<dbReference type="AlphaFoldDB" id="A0A0E0C0M4"/>
<dbReference type="Proteomes" id="UP000008021">
    <property type="component" value="Chromosome 1"/>
</dbReference>
<proteinExistence type="predicted"/>
<accession>A0A0E0C0M4</accession>
<protein>
    <submittedName>
        <fullName evidence="2">Uncharacterized protein</fullName>
    </submittedName>
</protein>
<dbReference type="EnsemblPlants" id="OMERI01G10940.1">
    <property type="protein sequence ID" value="OMERI01G10940.1"/>
    <property type="gene ID" value="OMERI01G10940"/>
</dbReference>
<reference evidence="2" key="1">
    <citation type="submission" date="2015-04" db="UniProtKB">
        <authorList>
            <consortium name="EnsemblPlants"/>
        </authorList>
    </citation>
    <scope>IDENTIFICATION</scope>
</reference>
<evidence type="ECO:0000256" key="1">
    <source>
        <dbReference type="SAM" id="MobiDB-lite"/>
    </source>
</evidence>
<feature type="region of interest" description="Disordered" evidence="1">
    <location>
        <begin position="1"/>
        <end position="35"/>
    </location>
</feature>
<sequence>MPGSPRTCAVDHAPPAGIIHPREGSRRGGGSVEEARIGMRRWRGVGGEATMGREETRWQGFLTSTLSLSLFAPAVPPLRRAPAALPPRCPTAPTVLPPRRFCHSLRAPTAPPLPPLPPSSYRPAAPAVLLPRAHGALSISLAMRIKREEKGTGI</sequence>
<reference evidence="2" key="2">
    <citation type="submission" date="2018-05" db="EMBL/GenBank/DDBJ databases">
        <title>OmerRS3 (Oryza meridionalis Reference Sequence Version 3).</title>
        <authorList>
            <person name="Zhang J."/>
            <person name="Kudrna D."/>
            <person name="Lee S."/>
            <person name="Talag J."/>
            <person name="Welchert J."/>
            <person name="Wing R.A."/>
        </authorList>
    </citation>
    <scope>NUCLEOTIDE SEQUENCE [LARGE SCALE GENOMIC DNA]</scope>
    <source>
        <strain evidence="2">cv. OR44</strain>
    </source>
</reference>
<evidence type="ECO:0000313" key="3">
    <source>
        <dbReference type="Proteomes" id="UP000008021"/>
    </source>
</evidence>
<organism evidence="2">
    <name type="scientific">Oryza meridionalis</name>
    <dbReference type="NCBI Taxonomy" id="40149"/>
    <lineage>
        <taxon>Eukaryota</taxon>
        <taxon>Viridiplantae</taxon>
        <taxon>Streptophyta</taxon>
        <taxon>Embryophyta</taxon>
        <taxon>Tracheophyta</taxon>
        <taxon>Spermatophyta</taxon>
        <taxon>Magnoliopsida</taxon>
        <taxon>Liliopsida</taxon>
        <taxon>Poales</taxon>
        <taxon>Poaceae</taxon>
        <taxon>BOP clade</taxon>
        <taxon>Oryzoideae</taxon>
        <taxon>Oryzeae</taxon>
        <taxon>Oryzinae</taxon>
        <taxon>Oryza</taxon>
    </lineage>
</organism>
<dbReference type="HOGENOM" id="CLU_1707096_0_0_1"/>
<name>A0A0E0C0M4_9ORYZ</name>
<dbReference type="Gramene" id="OMERI01G10940.1">
    <property type="protein sequence ID" value="OMERI01G10940.1"/>
    <property type="gene ID" value="OMERI01G10940"/>
</dbReference>
<evidence type="ECO:0000313" key="2">
    <source>
        <dbReference type="EnsemblPlants" id="OMERI01G10940.1"/>
    </source>
</evidence>